<dbReference type="SUPFAM" id="SSF52540">
    <property type="entry name" value="P-loop containing nucleoside triphosphate hydrolases"/>
    <property type="match status" value="1"/>
</dbReference>
<dbReference type="PRINTS" id="PR00449">
    <property type="entry name" value="RASTRNSFRMNG"/>
</dbReference>
<dbReference type="EMBL" id="LDAU01000217">
    <property type="protein sequence ID" value="KRW99266.1"/>
    <property type="molecule type" value="Genomic_DNA"/>
</dbReference>
<dbReference type="InParanoid" id="A0A0V0QAP4"/>
<dbReference type="OrthoDB" id="18798at2759"/>
<dbReference type="NCBIfam" id="TIGR00231">
    <property type="entry name" value="small_GTP"/>
    <property type="match status" value="1"/>
</dbReference>
<accession>A0A0V0QAP4</accession>
<dbReference type="Proteomes" id="UP000054937">
    <property type="component" value="Unassembled WGS sequence"/>
</dbReference>
<feature type="region of interest" description="Disordered" evidence="6">
    <location>
        <begin position="411"/>
        <end position="431"/>
    </location>
</feature>
<comment type="caution">
    <text evidence="7">The sequence shown here is derived from an EMBL/GenBank/DDBJ whole genome shotgun (WGS) entry which is preliminary data.</text>
</comment>
<reference evidence="7 8" key="1">
    <citation type="journal article" date="2015" name="Sci. Rep.">
        <title>Genome of the facultative scuticociliatosis pathogen Pseudocohnilembus persalinus provides insight into its virulence through horizontal gene transfer.</title>
        <authorList>
            <person name="Xiong J."/>
            <person name="Wang G."/>
            <person name="Cheng J."/>
            <person name="Tian M."/>
            <person name="Pan X."/>
            <person name="Warren A."/>
            <person name="Jiang C."/>
            <person name="Yuan D."/>
            <person name="Miao W."/>
        </authorList>
    </citation>
    <scope>NUCLEOTIDE SEQUENCE [LARGE SCALE GENOMIC DNA]</scope>
    <source>
        <strain evidence="7">36N120E</strain>
    </source>
</reference>
<dbReference type="Gene3D" id="3.40.50.300">
    <property type="entry name" value="P-loop containing nucleotide triphosphate hydrolases"/>
    <property type="match status" value="1"/>
</dbReference>
<dbReference type="SMART" id="SM00175">
    <property type="entry name" value="RAB"/>
    <property type="match status" value="1"/>
</dbReference>
<evidence type="ECO:0000256" key="2">
    <source>
        <dbReference type="ARBA" id="ARBA00011984"/>
    </source>
</evidence>
<dbReference type="InterPro" id="IPR001806">
    <property type="entry name" value="Small_GTPase"/>
</dbReference>
<comment type="catalytic activity">
    <reaction evidence="4">
        <text>GTP + H2O = GDP + phosphate + H(+)</text>
        <dbReference type="Rhea" id="RHEA:19669"/>
        <dbReference type="ChEBI" id="CHEBI:15377"/>
        <dbReference type="ChEBI" id="CHEBI:15378"/>
        <dbReference type="ChEBI" id="CHEBI:37565"/>
        <dbReference type="ChEBI" id="CHEBI:43474"/>
        <dbReference type="ChEBI" id="CHEBI:58189"/>
        <dbReference type="EC" id="3.6.5.2"/>
    </reaction>
</comment>
<protein>
    <recommendedName>
        <fullName evidence="2">small monomeric GTPase</fullName>
        <ecNumber evidence="2">3.6.5.2</ecNumber>
    </recommendedName>
</protein>
<dbReference type="SMART" id="SM00174">
    <property type="entry name" value="RHO"/>
    <property type="match status" value="1"/>
</dbReference>
<dbReference type="GO" id="GO:0003925">
    <property type="term" value="F:G protein activity"/>
    <property type="evidence" value="ECO:0007669"/>
    <property type="project" value="UniProtKB-EC"/>
</dbReference>
<dbReference type="GO" id="GO:0005525">
    <property type="term" value="F:GTP binding"/>
    <property type="evidence" value="ECO:0007669"/>
    <property type="project" value="InterPro"/>
</dbReference>
<dbReference type="PROSITE" id="PS51421">
    <property type="entry name" value="RAS"/>
    <property type="match status" value="1"/>
</dbReference>
<evidence type="ECO:0000313" key="7">
    <source>
        <dbReference type="EMBL" id="KRW99266.1"/>
    </source>
</evidence>
<gene>
    <name evidence="7" type="ORF">PPERSA_03972</name>
</gene>
<dbReference type="InterPro" id="IPR051065">
    <property type="entry name" value="Ras-related_GTPase"/>
</dbReference>
<dbReference type="AlphaFoldDB" id="A0A0V0QAP4"/>
<proteinExistence type="inferred from homology"/>
<dbReference type="PANTHER" id="PTHR45704">
    <property type="entry name" value="RAS-LIKE FAMILY MEMBER 11"/>
    <property type="match status" value="1"/>
</dbReference>
<organism evidence="7 8">
    <name type="scientific">Pseudocohnilembus persalinus</name>
    <name type="common">Ciliate</name>
    <dbReference type="NCBI Taxonomy" id="266149"/>
    <lineage>
        <taxon>Eukaryota</taxon>
        <taxon>Sar</taxon>
        <taxon>Alveolata</taxon>
        <taxon>Ciliophora</taxon>
        <taxon>Intramacronucleata</taxon>
        <taxon>Oligohymenophorea</taxon>
        <taxon>Scuticociliatia</taxon>
        <taxon>Philasterida</taxon>
        <taxon>Pseudocohnilembidae</taxon>
        <taxon>Pseudocohnilembus</taxon>
    </lineage>
</organism>
<dbReference type="SMART" id="SM00173">
    <property type="entry name" value="RAS"/>
    <property type="match status" value="1"/>
</dbReference>
<evidence type="ECO:0000256" key="1">
    <source>
        <dbReference type="ARBA" id="ARBA00008344"/>
    </source>
</evidence>
<keyword evidence="3 7" id="KW-0378">Hydrolase</keyword>
<feature type="compositionally biased region" description="Low complexity" evidence="6">
    <location>
        <begin position="375"/>
        <end position="385"/>
    </location>
</feature>
<evidence type="ECO:0000256" key="3">
    <source>
        <dbReference type="ARBA" id="ARBA00022801"/>
    </source>
</evidence>
<sequence length="550" mass="65491">MEQLELQQNPSKKYIKVISPYQQDTICNEDIQKFEDFIKQVREKMNISIKYIINEKFKVIEDVNELKKQEIIYVLETQEQMEKLGNFQNAQQLNHYFKVLQAQNNKCKILFTGPCYAGKTSIIKRYIKNIYQQNYEQTYIEKYTKNAIYKGKTYNMEIIDTYGQYDSIEDELDQTDVICYVYSINDYKESLDQLIQLLEILNENFRQKSAAPILVLVGNKSDLGKQRQVSKNFMKQNAKELEGLFQEVSAKNNLNIEKLFTRILRNFQKRMKFLKSPNLLKFIEQYKKKNKNSNYINLNQNSVKSINSLKYDINSQIRQQKKLENRDQNNYQQILNIFPCLSVCKHQEIPKSNFSSSKKSQGQINNKNQKKYDSNDSNESYNSSNIQQRPTWDLSVQVPGHQEKISYLYSQQQHKSEEFENNQEIENENQSNVDINNNIEYNKLIERFEKRKNTNQQFQESNSYYLNQEKNKYNARNKQSYYQQQKFNQNSNLPSQSSSRALSELSGQSLNFQQQFIRDNQDIIIDKFFDSQYIQPDQMKNFSITILLKN</sequence>
<evidence type="ECO:0000256" key="4">
    <source>
        <dbReference type="ARBA" id="ARBA00048098"/>
    </source>
</evidence>
<feature type="region of interest" description="Disordered" evidence="6">
    <location>
        <begin position="352"/>
        <end position="391"/>
    </location>
</feature>
<keyword evidence="5" id="KW-0175">Coiled coil</keyword>
<comment type="similarity">
    <text evidence="1">Belongs to the small GTPase superfamily. Ras family.</text>
</comment>
<dbReference type="Pfam" id="PF00071">
    <property type="entry name" value="Ras"/>
    <property type="match status" value="1"/>
</dbReference>
<dbReference type="CDD" id="cd00154">
    <property type="entry name" value="Rab"/>
    <property type="match status" value="1"/>
</dbReference>
<feature type="compositionally biased region" description="Polar residues" evidence="6">
    <location>
        <begin position="352"/>
        <end position="367"/>
    </location>
</feature>
<dbReference type="InterPro" id="IPR005225">
    <property type="entry name" value="Small_GTP-bd"/>
</dbReference>
<dbReference type="InterPro" id="IPR027417">
    <property type="entry name" value="P-loop_NTPase"/>
</dbReference>
<evidence type="ECO:0000256" key="6">
    <source>
        <dbReference type="SAM" id="MobiDB-lite"/>
    </source>
</evidence>
<dbReference type="EC" id="3.6.5.2" evidence="2"/>
<dbReference type="PROSITE" id="PS51419">
    <property type="entry name" value="RAB"/>
    <property type="match status" value="1"/>
</dbReference>
<feature type="coiled-coil region" evidence="5">
    <location>
        <begin position="184"/>
        <end position="211"/>
    </location>
</feature>
<name>A0A0V0QAP4_PSEPJ</name>
<keyword evidence="8" id="KW-1185">Reference proteome</keyword>
<evidence type="ECO:0000313" key="8">
    <source>
        <dbReference type="Proteomes" id="UP000054937"/>
    </source>
</evidence>
<evidence type="ECO:0000256" key="5">
    <source>
        <dbReference type="SAM" id="Coils"/>
    </source>
</evidence>